<comment type="caution">
    <text evidence="1">The sequence shown here is derived from an EMBL/GenBank/DDBJ whole genome shotgun (WGS) entry which is preliminary data.</text>
</comment>
<protein>
    <submittedName>
        <fullName evidence="1">Uncharacterized protein</fullName>
    </submittedName>
</protein>
<dbReference type="Proteomes" id="UP000266861">
    <property type="component" value="Unassembled WGS sequence"/>
</dbReference>
<organism evidence="1 2">
    <name type="scientific">Diversispora epigaea</name>
    <dbReference type="NCBI Taxonomy" id="1348612"/>
    <lineage>
        <taxon>Eukaryota</taxon>
        <taxon>Fungi</taxon>
        <taxon>Fungi incertae sedis</taxon>
        <taxon>Mucoromycota</taxon>
        <taxon>Glomeromycotina</taxon>
        <taxon>Glomeromycetes</taxon>
        <taxon>Diversisporales</taxon>
        <taxon>Diversisporaceae</taxon>
        <taxon>Diversispora</taxon>
    </lineage>
</organism>
<gene>
    <name evidence="1" type="ORF">Glove_170g12</name>
</gene>
<proteinExistence type="predicted"/>
<dbReference type="AlphaFoldDB" id="A0A397IYX4"/>
<reference evidence="1 2" key="1">
    <citation type="submission" date="2018-08" db="EMBL/GenBank/DDBJ databases">
        <title>Genome and evolution of the arbuscular mycorrhizal fungus Diversispora epigaea (formerly Glomus versiforme) and its bacterial endosymbionts.</title>
        <authorList>
            <person name="Sun X."/>
            <person name="Fei Z."/>
            <person name="Harrison M."/>
        </authorList>
    </citation>
    <scope>NUCLEOTIDE SEQUENCE [LARGE SCALE GENOMIC DNA]</scope>
    <source>
        <strain evidence="1 2">IT104</strain>
    </source>
</reference>
<keyword evidence="2" id="KW-1185">Reference proteome</keyword>
<sequence length="171" mass="20075">MIEDANSQLKGFFNYMVNTIIPKECSAHNQNEAKKSIVRLCYLIAGLRNKFVNQHKLKKNILHIYNIDDYYSIHEVRRPDTVSTLLAKHFAIYVAKPVNEFPSIPLVFNGISIHNSLNIEASRICWYLINKYTGVFDLSYLQKHSIINQFDRIEMLIIHNYNNNITERKEE</sequence>
<evidence type="ECO:0000313" key="1">
    <source>
        <dbReference type="EMBL" id="RHZ77860.1"/>
    </source>
</evidence>
<accession>A0A397IYX4</accession>
<dbReference type="OrthoDB" id="2356044at2759"/>
<evidence type="ECO:0000313" key="2">
    <source>
        <dbReference type="Proteomes" id="UP000266861"/>
    </source>
</evidence>
<name>A0A397IYX4_9GLOM</name>
<dbReference type="EMBL" id="PQFF01000160">
    <property type="protein sequence ID" value="RHZ77860.1"/>
    <property type="molecule type" value="Genomic_DNA"/>
</dbReference>